<gene>
    <name evidence="2" type="ORF">KP509_14G034000</name>
</gene>
<accession>A0A8T2TAV8</accession>
<organism evidence="2 3">
    <name type="scientific">Ceratopteris richardii</name>
    <name type="common">Triangle waterfern</name>
    <dbReference type="NCBI Taxonomy" id="49495"/>
    <lineage>
        <taxon>Eukaryota</taxon>
        <taxon>Viridiplantae</taxon>
        <taxon>Streptophyta</taxon>
        <taxon>Embryophyta</taxon>
        <taxon>Tracheophyta</taxon>
        <taxon>Polypodiopsida</taxon>
        <taxon>Polypodiidae</taxon>
        <taxon>Polypodiales</taxon>
        <taxon>Pteridineae</taxon>
        <taxon>Pteridaceae</taxon>
        <taxon>Parkerioideae</taxon>
        <taxon>Ceratopteris</taxon>
    </lineage>
</organism>
<evidence type="ECO:0000313" key="3">
    <source>
        <dbReference type="Proteomes" id="UP000825935"/>
    </source>
</evidence>
<keyword evidence="3" id="KW-1185">Reference proteome</keyword>
<proteinExistence type="predicted"/>
<evidence type="ECO:0000313" key="2">
    <source>
        <dbReference type="EMBL" id="KAH7415245.1"/>
    </source>
</evidence>
<evidence type="ECO:0000256" key="1">
    <source>
        <dbReference type="SAM" id="MobiDB-lite"/>
    </source>
</evidence>
<dbReference type="EMBL" id="CM035419">
    <property type="protein sequence ID" value="KAH7415245.1"/>
    <property type="molecule type" value="Genomic_DNA"/>
</dbReference>
<dbReference type="EMBL" id="CM035419">
    <property type="protein sequence ID" value="KAH7415244.1"/>
    <property type="molecule type" value="Genomic_DNA"/>
</dbReference>
<protein>
    <submittedName>
        <fullName evidence="2">Uncharacterized protein</fullName>
    </submittedName>
</protein>
<dbReference type="EMBL" id="CM035419">
    <property type="protein sequence ID" value="KAH7415243.1"/>
    <property type="molecule type" value="Genomic_DNA"/>
</dbReference>
<dbReference type="AlphaFoldDB" id="A0A8T2TAV8"/>
<dbReference type="Proteomes" id="UP000825935">
    <property type="component" value="Chromosome 14"/>
</dbReference>
<name>A0A8T2TAV8_CERRI</name>
<comment type="caution">
    <text evidence="2">The sequence shown here is derived from an EMBL/GenBank/DDBJ whole genome shotgun (WGS) entry which is preliminary data.</text>
</comment>
<feature type="region of interest" description="Disordered" evidence="1">
    <location>
        <begin position="1"/>
        <end position="50"/>
    </location>
</feature>
<reference evidence="2" key="1">
    <citation type="submission" date="2021-08" db="EMBL/GenBank/DDBJ databases">
        <title>WGS assembly of Ceratopteris richardii.</title>
        <authorList>
            <person name="Marchant D.B."/>
            <person name="Chen G."/>
            <person name="Jenkins J."/>
            <person name="Shu S."/>
            <person name="Leebens-Mack J."/>
            <person name="Grimwood J."/>
            <person name="Schmutz J."/>
            <person name="Soltis P."/>
            <person name="Soltis D."/>
            <person name="Chen Z.-H."/>
        </authorList>
    </citation>
    <scope>NUCLEOTIDE SEQUENCE</scope>
    <source>
        <strain evidence="2">Whitten #5841</strain>
        <tissue evidence="2">Leaf</tissue>
    </source>
</reference>
<dbReference type="OrthoDB" id="1930763at2759"/>
<sequence length="337" mass="36810">MERDPRSLDKKRHHPGDHTRFSASKRPVSISEAELDSSIDSPRDLTNPPRSIIDDASHASLCSSSCSGVITSDCSTSACFSRFITSPVINKSSKISSFGIASSSIPALDAENYSRQSSLGGKRMWMCQSFASGCESIAADEECSGVTNVHMNMFPYSQEGGCSSYKETHIVSRREKSSSDSKRQADEAWLKNECGETVFQEKILKRDISYYDQRRKIEHVRPPISYENGPCASASGFMGALTSGQGISHSECACNATSGNILTGVKKNEGFHRSGTRFNGSGFAPRSYPPDKAKIVEQSPAYVLSSGRLSLEEEARLGYTAPTIDCDFEEYFSSLML</sequence>